<evidence type="ECO:0000313" key="1">
    <source>
        <dbReference type="EMBL" id="RDY22888.1"/>
    </source>
</evidence>
<proteinExistence type="predicted"/>
<comment type="caution">
    <text evidence="1">The sequence shown here is derived from an EMBL/GenBank/DDBJ whole genome shotgun (WGS) entry which is preliminary data.</text>
</comment>
<name>A0A371IQZ5_9FIRM</name>
<dbReference type="AlphaFoldDB" id="A0A371IQZ5"/>
<reference evidence="1 2" key="1">
    <citation type="journal article" date="2017" name="Genome Announc.">
        <title>Draft Genome Sequence of Romboutsia maritimum sp. nov. Strain CCRI-22766(T), Isolated from Coastal Estuarine Mud.</title>
        <authorList>
            <person name="Maheux A.F."/>
            <person name="Boudreau D.K."/>
            <person name="Berube E."/>
            <person name="Boissinot M."/>
            <person name="Raymond F."/>
            <person name="Brodeur S."/>
            <person name="Corbeil J."/>
            <person name="Brightwell G."/>
            <person name="Broda D."/>
            <person name="Omar R.F."/>
            <person name="Bergeron M.G."/>
        </authorList>
    </citation>
    <scope>NUCLEOTIDE SEQUENCE [LARGE SCALE GENOMIC DNA]</scope>
    <source>
        <strain evidence="1 2">CCRI-22766</strain>
    </source>
</reference>
<dbReference type="Proteomes" id="UP000243494">
    <property type="component" value="Unassembled WGS sequence"/>
</dbReference>
<dbReference type="OrthoDB" id="9795386at2"/>
<organism evidence="1 2">
    <name type="scientific">Romboutsia maritimum</name>
    <dbReference type="NCBI Taxonomy" id="2020948"/>
    <lineage>
        <taxon>Bacteria</taxon>
        <taxon>Bacillati</taxon>
        <taxon>Bacillota</taxon>
        <taxon>Clostridia</taxon>
        <taxon>Peptostreptococcales</taxon>
        <taxon>Peptostreptococcaceae</taxon>
        <taxon>Romboutsia</taxon>
    </lineage>
</organism>
<gene>
    <name evidence="1" type="ORF">CHF27_011250</name>
</gene>
<sequence>MEKSSFFTSLNGDRKYKSSEFAEYFASFLENGIFPNPKTNLEVISNGDMTITVSPGKAWINGYFYFNTDNLQLKVDYSDSALSRIDRVVVKLDFVNREMKTYIKKGTFASSPTPPDLNRNADAYELGIATITVNAGVTSITQSNITDTRMNSDVCGMVNSLIKVDSTILTDRFEEDFNNWFKEIKGILGEDEAGNLLNKILEVENKVNNMKLEDTAITVKDANNHFTSDKLDKVLDELFTFASDGKSSIATVVGSPLLASDTFPQQVSKIQTLKNDLATNLVNKNVNVSASSSLNTLINKVLNIIPSTYKYATGRSVTDGEDRFYSYKNDAKHGYTPTISVNALTFEPDYIFIWEANPESKYCFTVYCKNSMFEFPKIIFSGTYYLDQTASGKTATFALKDNLFVNSAGFRLPVISWTSPDYKWVAIKI</sequence>
<protein>
    <submittedName>
        <fullName evidence="1">Uncharacterized protein</fullName>
    </submittedName>
</protein>
<dbReference type="EMBL" id="NOJZ02000024">
    <property type="protein sequence ID" value="RDY22888.1"/>
    <property type="molecule type" value="Genomic_DNA"/>
</dbReference>
<dbReference type="RefSeq" id="WP_095405396.1">
    <property type="nucleotide sequence ID" value="NZ_NOJZ02000024.1"/>
</dbReference>
<accession>A0A371IQZ5</accession>
<keyword evidence="2" id="KW-1185">Reference proteome</keyword>
<evidence type="ECO:0000313" key="2">
    <source>
        <dbReference type="Proteomes" id="UP000243494"/>
    </source>
</evidence>